<dbReference type="Proteomes" id="UP000483004">
    <property type="component" value="Unassembled WGS sequence"/>
</dbReference>
<dbReference type="GO" id="GO:0005576">
    <property type="term" value="C:extracellular region"/>
    <property type="evidence" value="ECO:0007669"/>
    <property type="project" value="UniProtKB-SubCell"/>
</dbReference>
<evidence type="ECO:0000256" key="1">
    <source>
        <dbReference type="ARBA" id="ARBA00004613"/>
    </source>
</evidence>
<dbReference type="InterPro" id="IPR052052">
    <property type="entry name" value="Polysaccharide_Lyase_9"/>
</dbReference>
<dbReference type="GO" id="GO:0016837">
    <property type="term" value="F:carbon-oxygen lyase activity, acting on polysaccharides"/>
    <property type="evidence" value="ECO:0007669"/>
    <property type="project" value="TreeGrafter"/>
</dbReference>
<dbReference type="SUPFAM" id="SSF51126">
    <property type="entry name" value="Pectin lyase-like"/>
    <property type="match status" value="1"/>
</dbReference>
<dbReference type="InterPro" id="IPR039448">
    <property type="entry name" value="Beta_helix"/>
</dbReference>
<dbReference type="InterPro" id="IPR011459">
    <property type="entry name" value="DUF1565"/>
</dbReference>
<organism evidence="7 8">
    <name type="scientific">Actinomadura montaniterrae</name>
    <dbReference type="NCBI Taxonomy" id="1803903"/>
    <lineage>
        <taxon>Bacteria</taxon>
        <taxon>Bacillati</taxon>
        <taxon>Actinomycetota</taxon>
        <taxon>Actinomycetes</taxon>
        <taxon>Streptosporangiales</taxon>
        <taxon>Thermomonosporaceae</taxon>
        <taxon>Actinomadura</taxon>
    </lineage>
</organism>
<protein>
    <submittedName>
        <fullName evidence="7">DUF1565 domain-containing protein</fullName>
    </submittedName>
</protein>
<evidence type="ECO:0000256" key="2">
    <source>
        <dbReference type="ARBA" id="ARBA00022525"/>
    </source>
</evidence>
<evidence type="ECO:0000313" key="8">
    <source>
        <dbReference type="Proteomes" id="UP000483004"/>
    </source>
</evidence>
<keyword evidence="8" id="KW-1185">Reference proteome</keyword>
<evidence type="ECO:0000256" key="4">
    <source>
        <dbReference type="SAM" id="MobiDB-lite"/>
    </source>
</evidence>
<dbReference type="OrthoDB" id="9807425at2"/>
<feature type="domain" description="DUF1565" evidence="5">
    <location>
        <begin position="73"/>
        <end position="112"/>
    </location>
</feature>
<dbReference type="Pfam" id="PF07602">
    <property type="entry name" value="DUF1565"/>
    <property type="match status" value="1"/>
</dbReference>
<keyword evidence="3" id="KW-0732">Signal</keyword>
<dbReference type="PANTHER" id="PTHR40088:SF2">
    <property type="entry name" value="SECRETED SUGAR HYDROLASE"/>
    <property type="match status" value="1"/>
</dbReference>
<dbReference type="InterPro" id="IPR006626">
    <property type="entry name" value="PbH1"/>
</dbReference>
<comment type="subcellular location">
    <subcellularLocation>
        <location evidence="1">Secreted</location>
    </subcellularLocation>
</comment>
<dbReference type="PANTHER" id="PTHR40088">
    <property type="entry name" value="PECTATE LYASE (EUROFUNG)"/>
    <property type="match status" value="1"/>
</dbReference>
<feature type="compositionally biased region" description="Basic and acidic residues" evidence="4">
    <location>
        <begin position="445"/>
        <end position="460"/>
    </location>
</feature>
<dbReference type="SMART" id="SM00710">
    <property type="entry name" value="PbH1"/>
    <property type="match status" value="7"/>
</dbReference>
<evidence type="ECO:0000256" key="3">
    <source>
        <dbReference type="ARBA" id="ARBA00022729"/>
    </source>
</evidence>
<evidence type="ECO:0000259" key="5">
    <source>
        <dbReference type="Pfam" id="PF07602"/>
    </source>
</evidence>
<dbReference type="Pfam" id="PF13229">
    <property type="entry name" value="Beta_helix"/>
    <property type="match status" value="1"/>
</dbReference>
<dbReference type="Gene3D" id="2.160.20.10">
    <property type="entry name" value="Single-stranded right-handed beta-helix, Pectin lyase-like"/>
    <property type="match status" value="2"/>
</dbReference>
<accession>A0A6L3VPJ2</accession>
<evidence type="ECO:0000313" key="7">
    <source>
        <dbReference type="EMBL" id="KAB2377512.1"/>
    </source>
</evidence>
<comment type="caution">
    <text evidence="7">The sequence shown here is derived from an EMBL/GenBank/DDBJ whole genome shotgun (WGS) entry which is preliminary data.</text>
</comment>
<evidence type="ECO:0000259" key="6">
    <source>
        <dbReference type="Pfam" id="PF13229"/>
    </source>
</evidence>
<reference evidence="7 8" key="1">
    <citation type="submission" date="2019-09" db="EMBL/GenBank/DDBJ databases">
        <title>Actinomadura physcomitrii sp. nov., a novel actinomycete isolated from moss [Physcomitrium sphaericum (Ludw) Fuernr].</title>
        <authorList>
            <person name="Liu C."/>
            <person name="Zhuang X."/>
        </authorList>
    </citation>
    <scope>NUCLEOTIDE SEQUENCE [LARGE SCALE GENOMIC DNA]</scope>
    <source>
        <strain evidence="7 8">CYP1-1B</strain>
    </source>
</reference>
<proteinExistence type="predicted"/>
<dbReference type="InterPro" id="IPR012334">
    <property type="entry name" value="Pectin_lyas_fold"/>
</dbReference>
<dbReference type="EMBL" id="WBMR01000074">
    <property type="protein sequence ID" value="KAB2377512.1"/>
    <property type="molecule type" value="Genomic_DNA"/>
</dbReference>
<feature type="region of interest" description="Disordered" evidence="4">
    <location>
        <begin position="441"/>
        <end position="463"/>
    </location>
</feature>
<feature type="domain" description="Right handed beta helix" evidence="6">
    <location>
        <begin position="276"/>
        <end position="429"/>
    </location>
</feature>
<gene>
    <name evidence="7" type="ORF">F9B16_24045</name>
</gene>
<dbReference type="AlphaFoldDB" id="A0A6L3VPJ2"/>
<keyword evidence="2" id="KW-0964">Secreted</keyword>
<dbReference type="InterPro" id="IPR011050">
    <property type="entry name" value="Pectin_lyase_fold/virulence"/>
</dbReference>
<name>A0A6L3VPJ2_9ACTN</name>
<sequence>MPSSNRSRGSSRSMIVKVLALPVIAAVGFLGWQLPQSHDPAPDTVPVPGAPGAAPVGSTAYKIPDGALFVSPTGNDGADGTRKHPLRTLAKAVAKARAGGTVVLRGGVYHESVTVPGGKRLTVQSAPHEAVWLDGSSQVAGWRQGNRAWVREGWTARFDASPTYTPGARESGDSDFRFVSPDHPMAAHPDQVWLDGVPQKQVGARGDVKDGTFYVDEASRRLYLGSDPRGHDVRASTLAEAITVGGAGSRLRGIGVRRYATSLPQLGSVKVTAPDVTVENVAVNESATTGLSVLAAHARVRHVTTTGNGMLGVHANYADDLRLDAVRSTGNNVEHFKYSPVSGGVKVTRSRKVAVTGGVFADNLGKGVWMDESVYDITLTGNRILRNADHGVSLELSAKAVVAGNVIGDNAGDGLKVNNTSDVQIWNNSLAGNGRTIHLAQDARSPSDPHAAGRDPRQKTADPAMTWRVSKVVISNNTLADARSGTPCLLCVEDGTHRRGAGQMGVAVDGNVYVRPDGNPRTLVQWARSSGGTTDFGDLGRFRSETGQEKRGVLKTAATAAGQDGELERTVAAQADADTALPLPAPIAALLGKPTGTRHIGAF</sequence>